<dbReference type="PANTHER" id="PTHR35391:SF5">
    <property type="entry name" value="DUF6590 DOMAIN-CONTAINING PROTEIN"/>
    <property type="match status" value="1"/>
</dbReference>
<evidence type="ECO:0000313" key="3">
    <source>
        <dbReference type="Proteomes" id="UP000028045"/>
    </source>
</evidence>
<accession>A0A084AV62</accession>
<dbReference type="OrthoDB" id="195446at2759"/>
<evidence type="ECO:0000256" key="1">
    <source>
        <dbReference type="SAM" id="MobiDB-lite"/>
    </source>
</evidence>
<reference evidence="2 3" key="1">
    <citation type="journal article" date="2014" name="BMC Genomics">
        <title>Comparative genome sequencing reveals chemotype-specific gene clusters in the toxigenic black mold Stachybotrys.</title>
        <authorList>
            <person name="Semeiks J."/>
            <person name="Borek D."/>
            <person name="Otwinowski Z."/>
            <person name="Grishin N.V."/>
        </authorList>
    </citation>
    <scope>NUCLEOTIDE SEQUENCE [LARGE SCALE GENOMIC DNA]</scope>
    <source>
        <strain evidence="3">CBS 109288 / IBT 7711</strain>
    </source>
</reference>
<name>A0A084AV62_STACB</name>
<evidence type="ECO:0000313" key="2">
    <source>
        <dbReference type="EMBL" id="KEY69191.1"/>
    </source>
</evidence>
<dbReference type="PANTHER" id="PTHR35391">
    <property type="entry name" value="C2H2-TYPE DOMAIN-CONTAINING PROTEIN-RELATED"/>
    <property type="match status" value="1"/>
</dbReference>
<feature type="region of interest" description="Disordered" evidence="1">
    <location>
        <begin position="97"/>
        <end position="116"/>
    </location>
</feature>
<feature type="region of interest" description="Disordered" evidence="1">
    <location>
        <begin position="639"/>
        <end position="659"/>
    </location>
</feature>
<sequence>MDAAAVEDEEPIFKLASECEELFSEQVERLEEENQSNGAKVLREYQQRFAAWASFLGVFSGPEVCLDRRLRCHFDIQEQILRILDILERNLSDFFEPEPFQDPRQEETKNSGQGFQQRHQAIAPDSLIAIAEAVGRLVHLGKAIRQSPAPSQVLRARRFAESFNSTSFEQVAYAALKSLYADATQSLLEQLVRSMAETYVQFRYRQSRQESLRPRRLIRSVSKIEENGSDISSTQPLGMARGKNKLSRKLQNTIEPLRSSVVSEYAPTSLDSREARSKWRRRLLGVSGEKKTKSILSRQVDYPRPSKDAPICEWCFSPVPEDELEGEKWRQHVNDDHKPYVCISEDCAESTPRYASSADWFQHMINTHGQAWHQAVHSPPSWVCPLCDENAVFSKPDYLTNHIAEIHGGTFTEPQVQAIVHQGQLRANRAPDICPFCCFSMKMEQETISRKRDADVLLQEDSSTLTIVGENPKRIKTARGYSQLNYHNSHILRPPQENVPLVERTESSGSSLDYEAVSAHIAGHLQCIMLITLRILSLDINGDVPIEINTISGESQNESLLASLGQSDSELELDHAEHSPSSFNPGEDIGLDDDYSLGNIDSVPEAHVDWTDIICNQEVALEDDMFLQEAIASGAFQETHEEITQPTRTDDSQFSATEAPDDSDVWGYLIPLDPIYGDAKVLRSSKHIDVSLKAQKETTGLSENKPLTGPASWAGGYLVGRHRECVDLIDSMLVVDPGKRLTIDQCLAHPWLNYDERKPSDSTSGLVGGIAGLEISRRGQTRERTLISSLVTAQSKVQPEVGTDQGIIAGDATSQKDVFHATVEEES</sequence>
<evidence type="ECO:0008006" key="4">
    <source>
        <dbReference type="Google" id="ProtNLM"/>
    </source>
</evidence>
<dbReference type="Gene3D" id="1.10.510.10">
    <property type="entry name" value="Transferase(Phosphotransferase) domain 1"/>
    <property type="match status" value="1"/>
</dbReference>
<organism evidence="2 3">
    <name type="scientific">Stachybotrys chartarum (strain CBS 109288 / IBT 7711)</name>
    <name type="common">Toxic black mold</name>
    <name type="synonym">Stilbospora chartarum</name>
    <dbReference type="NCBI Taxonomy" id="1280523"/>
    <lineage>
        <taxon>Eukaryota</taxon>
        <taxon>Fungi</taxon>
        <taxon>Dikarya</taxon>
        <taxon>Ascomycota</taxon>
        <taxon>Pezizomycotina</taxon>
        <taxon>Sordariomycetes</taxon>
        <taxon>Hypocreomycetidae</taxon>
        <taxon>Hypocreales</taxon>
        <taxon>Stachybotryaceae</taxon>
        <taxon>Stachybotrys</taxon>
    </lineage>
</organism>
<proteinExistence type="predicted"/>
<dbReference type="SUPFAM" id="SSF56112">
    <property type="entry name" value="Protein kinase-like (PK-like)"/>
    <property type="match status" value="1"/>
</dbReference>
<protein>
    <recommendedName>
        <fullName evidence="4">Protein kinase domain-containing protein</fullName>
    </recommendedName>
</protein>
<gene>
    <name evidence="2" type="ORF">S7711_01650</name>
</gene>
<dbReference type="EMBL" id="KL648534">
    <property type="protein sequence ID" value="KEY69191.1"/>
    <property type="molecule type" value="Genomic_DNA"/>
</dbReference>
<dbReference type="AlphaFoldDB" id="A0A084AV62"/>
<keyword evidence="3" id="KW-1185">Reference proteome</keyword>
<feature type="compositionally biased region" description="Basic and acidic residues" evidence="1">
    <location>
        <begin position="639"/>
        <end position="651"/>
    </location>
</feature>
<dbReference type="HOGENOM" id="CLU_013120_1_0_1"/>
<dbReference type="InterPro" id="IPR011009">
    <property type="entry name" value="Kinase-like_dom_sf"/>
</dbReference>
<feature type="region of interest" description="Disordered" evidence="1">
    <location>
        <begin position="562"/>
        <end position="590"/>
    </location>
</feature>
<dbReference type="Proteomes" id="UP000028045">
    <property type="component" value="Unassembled WGS sequence"/>
</dbReference>